<dbReference type="EMBL" id="QPJT01000036">
    <property type="protein sequence ID" value="RCX09337.1"/>
    <property type="molecule type" value="Genomic_DNA"/>
</dbReference>
<dbReference type="PIRSF" id="PIRSF038994">
    <property type="entry name" value="NagA"/>
    <property type="match status" value="1"/>
</dbReference>
<dbReference type="InterPro" id="IPR006680">
    <property type="entry name" value="Amidohydro-rel"/>
</dbReference>
<evidence type="ECO:0000256" key="7">
    <source>
        <dbReference type="PIRSR" id="PIRSR038994-3"/>
    </source>
</evidence>
<dbReference type="PANTHER" id="PTHR11113:SF14">
    <property type="entry name" value="N-ACETYLGLUCOSAMINE-6-PHOSPHATE DEACETYLASE"/>
    <property type="match status" value="1"/>
</dbReference>
<evidence type="ECO:0000256" key="6">
    <source>
        <dbReference type="PIRSR" id="PIRSR038994-1"/>
    </source>
</evidence>
<feature type="domain" description="Amidohydrolase-related" evidence="8">
    <location>
        <begin position="54"/>
        <end position="390"/>
    </location>
</feature>
<dbReference type="OrthoDB" id="9776488at2"/>
<accession>A0A369AMD0</accession>
<name>A0A369AMD0_9FIRM</name>
<keyword evidence="10" id="KW-1185">Reference proteome</keyword>
<dbReference type="InterPro" id="IPR011059">
    <property type="entry name" value="Metal-dep_hydrolase_composite"/>
</dbReference>
<dbReference type="GO" id="GO:0046872">
    <property type="term" value="F:metal ion binding"/>
    <property type="evidence" value="ECO:0007669"/>
    <property type="project" value="UniProtKB-KW"/>
</dbReference>
<feature type="binding site" evidence="7">
    <location>
        <position position="215"/>
    </location>
    <ligand>
        <name>Zn(2+)</name>
        <dbReference type="ChEBI" id="CHEBI:29105"/>
    </ligand>
</feature>
<keyword evidence="2 7" id="KW-0479">Metal-binding</keyword>
<dbReference type="Gene3D" id="2.30.40.10">
    <property type="entry name" value="Urease, subunit C, domain 1"/>
    <property type="match status" value="1"/>
</dbReference>
<evidence type="ECO:0000313" key="9">
    <source>
        <dbReference type="EMBL" id="RCX09337.1"/>
    </source>
</evidence>
<keyword evidence="4 5" id="KW-0119">Carbohydrate metabolism</keyword>
<organism evidence="9 10">
    <name type="scientific">Anaerobacterium chartisolvens</name>
    <dbReference type="NCBI Taxonomy" id="1297424"/>
    <lineage>
        <taxon>Bacteria</taxon>
        <taxon>Bacillati</taxon>
        <taxon>Bacillota</taxon>
        <taxon>Clostridia</taxon>
        <taxon>Eubacteriales</taxon>
        <taxon>Oscillospiraceae</taxon>
        <taxon>Anaerobacterium</taxon>
    </lineage>
</organism>
<evidence type="ECO:0000256" key="3">
    <source>
        <dbReference type="ARBA" id="ARBA00022801"/>
    </source>
</evidence>
<dbReference type="GO" id="GO:0008448">
    <property type="term" value="F:N-acetylglucosamine-6-phosphate deacetylase activity"/>
    <property type="evidence" value="ECO:0007669"/>
    <property type="project" value="InterPro"/>
</dbReference>
<evidence type="ECO:0000259" key="8">
    <source>
        <dbReference type="Pfam" id="PF01979"/>
    </source>
</evidence>
<dbReference type="PANTHER" id="PTHR11113">
    <property type="entry name" value="N-ACETYLGLUCOSAMINE-6-PHOSPHATE DEACETYLASE"/>
    <property type="match status" value="1"/>
</dbReference>
<evidence type="ECO:0000256" key="2">
    <source>
        <dbReference type="ARBA" id="ARBA00022723"/>
    </source>
</evidence>
<dbReference type="SUPFAM" id="SSF51338">
    <property type="entry name" value="Composite domain of metallo-dependent hydrolases"/>
    <property type="match status" value="1"/>
</dbReference>
<dbReference type="Gene3D" id="3.20.20.140">
    <property type="entry name" value="Metal-dependent hydrolases"/>
    <property type="match status" value="1"/>
</dbReference>
<evidence type="ECO:0000313" key="10">
    <source>
        <dbReference type="Proteomes" id="UP000253034"/>
    </source>
</evidence>
<feature type="binding site" evidence="7">
    <location>
        <position position="130"/>
    </location>
    <ligand>
        <name>Zn(2+)</name>
        <dbReference type="ChEBI" id="CHEBI:29105"/>
    </ligand>
</feature>
<dbReference type="InterPro" id="IPR032466">
    <property type="entry name" value="Metal_Hydrolase"/>
</dbReference>
<dbReference type="Proteomes" id="UP000253034">
    <property type="component" value="Unassembled WGS sequence"/>
</dbReference>
<dbReference type="InterPro" id="IPR003764">
    <property type="entry name" value="GlcNAc_6-P_deAcase"/>
</dbReference>
<evidence type="ECO:0000256" key="5">
    <source>
        <dbReference type="PIRNR" id="PIRNR038994"/>
    </source>
</evidence>
<comment type="similarity">
    <text evidence="1 5">Belongs to the metallo-dependent hydrolases superfamily. NagA family.</text>
</comment>
<dbReference type="AlphaFoldDB" id="A0A369AMD0"/>
<dbReference type="SUPFAM" id="SSF51556">
    <property type="entry name" value="Metallo-dependent hydrolases"/>
    <property type="match status" value="1"/>
</dbReference>
<dbReference type="RefSeq" id="WP_114299878.1">
    <property type="nucleotide sequence ID" value="NZ_QPJT01000036.1"/>
</dbReference>
<sequence length="396" mass="42247">MSTLLIKNASVVLQDRLLLKHWVLCENNVIALIGNEADFDGITADEEVDAGENYIAPGFIDMHIHGTCNYLVDKGKSQVEELSGILPRFGVTGFLPTVCPLNSDDEDVGFISSLSKAKSIGAAILGIFFEGHFLSLTGAIPVIPKGGDRVRRVKGLVEAAKPYKAIFSISPELEGMEELVPYMAMDNTPVFITHTAASAMQTEKAIGLGACHATHFYDVFPYQGEKEPGVRGCGAVEAVMAHPHVSVDFILDGEHVDPIAVKMALACKGSDKVCLITDANMSAGLPPGIYEGALGLEVEMLYEGGPARCTDKCKYPGSLACSGLTMNLAVKNAVRLLGASIPLAVKMASYNPARVLGIHNRKGAVAEGYDADLVMLDKELNVVKCWVGGQCRYTVS</sequence>
<feature type="active site" description="Proton donor/acceptor" evidence="6">
    <location>
        <position position="278"/>
    </location>
</feature>
<evidence type="ECO:0000256" key="1">
    <source>
        <dbReference type="ARBA" id="ARBA00010716"/>
    </source>
</evidence>
<feature type="binding site" evidence="7">
    <location>
        <position position="194"/>
    </location>
    <ligand>
        <name>Zn(2+)</name>
        <dbReference type="ChEBI" id="CHEBI:29105"/>
    </ligand>
</feature>
<proteinExistence type="inferred from homology"/>
<dbReference type="Pfam" id="PF01979">
    <property type="entry name" value="Amidohydro_1"/>
    <property type="match status" value="1"/>
</dbReference>
<reference evidence="9 10" key="1">
    <citation type="submission" date="2018-07" db="EMBL/GenBank/DDBJ databases">
        <title>Genomic Encyclopedia of Type Strains, Phase IV (KMG-IV): sequencing the most valuable type-strain genomes for metagenomic binning, comparative biology and taxonomic classification.</title>
        <authorList>
            <person name="Goeker M."/>
        </authorList>
    </citation>
    <scope>NUCLEOTIDE SEQUENCE [LARGE SCALE GENOMIC DNA]</scope>
    <source>
        <strain evidence="9 10">DSM 27016</strain>
    </source>
</reference>
<protein>
    <submittedName>
        <fullName evidence="9">N-acetylglucosamine 6-phosphate deacetylase</fullName>
    </submittedName>
</protein>
<evidence type="ECO:0000256" key="4">
    <source>
        <dbReference type="ARBA" id="ARBA00023277"/>
    </source>
</evidence>
<comment type="cofactor">
    <cofactor evidence="7">
        <name>a divalent metal cation</name>
        <dbReference type="ChEBI" id="CHEBI:60240"/>
    </cofactor>
    <text evidence="7">Binds 1 divalent metal cation per subunit.</text>
</comment>
<dbReference type="GO" id="GO:0006046">
    <property type="term" value="P:N-acetylglucosamine catabolic process"/>
    <property type="evidence" value="ECO:0007669"/>
    <property type="project" value="TreeGrafter"/>
</dbReference>
<gene>
    <name evidence="9" type="ORF">DFR58_13613</name>
</gene>
<keyword evidence="3 5" id="KW-0378">Hydrolase</keyword>
<comment type="caution">
    <text evidence="9">The sequence shown here is derived from an EMBL/GenBank/DDBJ whole genome shotgun (WGS) entry which is preliminary data.</text>
</comment>